<name>A0AAD5G3D4_AMBAR</name>
<dbReference type="EMBL" id="JAMZMK010011604">
    <property type="protein sequence ID" value="KAI7726687.1"/>
    <property type="molecule type" value="Genomic_DNA"/>
</dbReference>
<evidence type="ECO:0000313" key="3">
    <source>
        <dbReference type="Proteomes" id="UP001206925"/>
    </source>
</evidence>
<dbReference type="AlphaFoldDB" id="A0AAD5G3D4"/>
<feature type="region of interest" description="Disordered" evidence="1">
    <location>
        <begin position="240"/>
        <end position="306"/>
    </location>
</feature>
<organism evidence="2 3">
    <name type="scientific">Ambrosia artemisiifolia</name>
    <name type="common">Common ragweed</name>
    <dbReference type="NCBI Taxonomy" id="4212"/>
    <lineage>
        <taxon>Eukaryota</taxon>
        <taxon>Viridiplantae</taxon>
        <taxon>Streptophyta</taxon>
        <taxon>Embryophyta</taxon>
        <taxon>Tracheophyta</taxon>
        <taxon>Spermatophyta</taxon>
        <taxon>Magnoliopsida</taxon>
        <taxon>eudicotyledons</taxon>
        <taxon>Gunneridae</taxon>
        <taxon>Pentapetalae</taxon>
        <taxon>asterids</taxon>
        <taxon>campanulids</taxon>
        <taxon>Asterales</taxon>
        <taxon>Asteraceae</taxon>
        <taxon>Asteroideae</taxon>
        <taxon>Heliantheae alliance</taxon>
        <taxon>Heliantheae</taxon>
        <taxon>Ambrosia</taxon>
    </lineage>
</organism>
<dbReference type="Proteomes" id="UP001206925">
    <property type="component" value="Unassembled WGS sequence"/>
</dbReference>
<feature type="compositionally biased region" description="Basic residues" evidence="1">
    <location>
        <begin position="248"/>
        <end position="257"/>
    </location>
</feature>
<feature type="compositionally biased region" description="Polar residues" evidence="1">
    <location>
        <begin position="39"/>
        <end position="60"/>
    </location>
</feature>
<feature type="region of interest" description="Disordered" evidence="1">
    <location>
        <begin position="1"/>
        <end position="77"/>
    </location>
</feature>
<evidence type="ECO:0000313" key="2">
    <source>
        <dbReference type="EMBL" id="KAI7726687.1"/>
    </source>
</evidence>
<keyword evidence="3" id="KW-1185">Reference proteome</keyword>
<gene>
    <name evidence="2" type="ORF">M8C21_008487</name>
</gene>
<protein>
    <submittedName>
        <fullName evidence="2">Uncharacterized protein</fullName>
    </submittedName>
</protein>
<accession>A0AAD5G3D4</accession>
<reference evidence="2" key="1">
    <citation type="submission" date="2022-06" db="EMBL/GenBank/DDBJ databases">
        <title>Uncovering the hologenomic basis of an extraordinary plant invasion.</title>
        <authorList>
            <person name="Bieker V.C."/>
            <person name="Martin M.D."/>
            <person name="Gilbert T."/>
            <person name="Hodgins K."/>
            <person name="Battlay P."/>
            <person name="Petersen B."/>
            <person name="Wilson J."/>
        </authorList>
    </citation>
    <scope>NUCLEOTIDE SEQUENCE</scope>
    <source>
        <strain evidence="2">AA19_3_7</strain>
        <tissue evidence="2">Leaf</tissue>
    </source>
</reference>
<proteinExistence type="predicted"/>
<comment type="caution">
    <text evidence="2">The sequence shown here is derived from an EMBL/GenBank/DDBJ whole genome shotgun (WGS) entry which is preliminary data.</text>
</comment>
<evidence type="ECO:0000256" key="1">
    <source>
        <dbReference type="SAM" id="MobiDB-lite"/>
    </source>
</evidence>
<feature type="compositionally biased region" description="Basic and acidic residues" evidence="1">
    <location>
        <begin position="296"/>
        <end position="306"/>
    </location>
</feature>
<sequence>MTRSLSSTSDTKKESTSVTTPSKASSITRIRRLSEPKKINSTPHSINTKTKSAESVSKPKSSTETKKISEAIGPSKAAESKITVSSNLISQKVKVKPSVATTSEVAKLNLNNRLNDANDNPVIDKTLVMLEDNKQQPSSITSKEFNSDDRTAVNIHEVPMETVDKGTISVHPQKHPTTSSEAGVEEVGKKYEAPYARVSSFEDQSTRNSEYAKAVPHHHQAFGGNGTAAYVGNLKMEKIPEKPQSKGGFRRLIKLGKKTPSVQPPPPPQVDTLKSLISADEHAQKSSRRLFSFPFRGEKKATSSGS</sequence>